<evidence type="ECO:0000313" key="1">
    <source>
        <dbReference type="EMBL" id="OGM99138.1"/>
    </source>
</evidence>
<accession>A0A1F8EGE4</accession>
<evidence type="ECO:0000313" key="2">
    <source>
        <dbReference type="Proteomes" id="UP000176893"/>
    </source>
</evidence>
<proteinExistence type="predicted"/>
<dbReference type="EMBL" id="MGJB01000003">
    <property type="protein sequence ID" value="OGM99138.1"/>
    <property type="molecule type" value="Genomic_DNA"/>
</dbReference>
<protein>
    <submittedName>
        <fullName evidence="1">Uncharacterized protein</fullName>
    </submittedName>
</protein>
<reference evidence="1 2" key="1">
    <citation type="journal article" date="2016" name="Nat. Commun.">
        <title>Thousands of microbial genomes shed light on interconnected biogeochemical processes in an aquifer system.</title>
        <authorList>
            <person name="Anantharaman K."/>
            <person name="Brown C.T."/>
            <person name="Hug L.A."/>
            <person name="Sharon I."/>
            <person name="Castelle C.J."/>
            <person name="Probst A.J."/>
            <person name="Thomas B.C."/>
            <person name="Singh A."/>
            <person name="Wilkins M.J."/>
            <person name="Karaoz U."/>
            <person name="Brodie E.L."/>
            <person name="Williams K.H."/>
            <person name="Hubbard S.S."/>
            <person name="Banfield J.F."/>
        </authorList>
    </citation>
    <scope>NUCLEOTIDE SEQUENCE [LARGE SCALE GENOMIC DNA]</scope>
</reference>
<dbReference type="Proteomes" id="UP000176893">
    <property type="component" value="Unassembled WGS sequence"/>
</dbReference>
<name>A0A1F8EGE4_9BACT</name>
<gene>
    <name evidence="1" type="ORF">A2649_01995</name>
</gene>
<organism evidence="1 2">
    <name type="scientific">Candidatus Yanofskybacteria bacterium RIFCSPHIGHO2_01_FULL_41_26</name>
    <dbReference type="NCBI Taxonomy" id="1802661"/>
    <lineage>
        <taxon>Bacteria</taxon>
        <taxon>Candidatus Yanofskyibacteriota</taxon>
    </lineage>
</organism>
<dbReference type="STRING" id="1802661.A2649_01995"/>
<comment type="caution">
    <text evidence="1">The sequence shown here is derived from an EMBL/GenBank/DDBJ whole genome shotgun (WGS) entry which is preliminary data.</text>
</comment>
<sequence length="77" mass="8425">MTKTSRKITKEELAKKIGAENLALVLDNVYCAECGPTAMVEYEEGIIIESSGDTILHGKCKKCGHKVARLLETGEEK</sequence>
<dbReference type="AlphaFoldDB" id="A0A1F8EGE4"/>